<dbReference type="STRING" id="504798.SAMN05421871_12212"/>
<keyword evidence="1" id="KW-1133">Transmembrane helix</keyword>
<accession>A0A1H0WP45</accession>
<keyword evidence="1" id="KW-0812">Transmembrane</keyword>
<dbReference type="RefSeq" id="WP_091384478.1">
    <property type="nucleotide sequence ID" value="NZ_FNDV01000022.1"/>
</dbReference>
<protein>
    <recommendedName>
        <fullName evidence="4">DUF3093 domain-containing protein</fullName>
    </recommendedName>
</protein>
<sequence>MSDDVDGPVLYAEPGSTWWPVLWGPVFAATGAIVELVTGPVHWVAWLVLAVVLAGMTAGWVNARRRVCSLSLTARTLRQGQEDLPVDRIVAVIDDEDALGRPLGGGLTVPRKTYEIPLELDDGTTVLAWARDGAALRAALTPLVGATPEI</sequence>
<dbReference type="AlphaFoldDB" id="A0A1H0WP45"/>
<organism evidence="2 3">
    <name type="scientific">Actinokineospora alba</name>
    <dbReference type="NCBI Taxonomy" id="504798"/>
    <lineage>
        <taxon>Bacteria</taxon>
        <taxon>Bacillati</taxon>
        <taxon>Actinomycetota</taxon>
        <taxon>Actinomycetes</taxon>
        <taxon>Pseudonocardiales</taxon>
        <taxon>Pseudonocardiaceae</taxon>
        <taxon>Actinokineospora</taxon>
    </lineage>
</organism>
<dbReference type="Proteomes" id="UP000199651">
    <property type="component" value="Unassembled WGS sequence"/>
</dbReference>
<evidence type="ECO:0000256" key="1">
    <source>
        <dbReference type="SAM" id="Phobius"/>
    </source>
</evidence>
<keyword evidence="3" id="KW-1185">Reference proteome</keyword>
<dbReference type="EMBL" id="FNJB01000028">
    <property type="protein sequence ID" value="SDP92454.1"/>
    <property type="molecule type" value="Genomic_DNA"/>
</dbReference>
<evidence type="ECO:0008006" key="4">
    <source>
        <dbReference type="Google" id="ProtNLM"/>
    </source>
</evidence>
<reference evidence="3" key="1">
    <citation type="submission" date="2016-10" db="EMBL/GenBank/DDBJ databases">
        <authorList>
            <person name="Varghese N."/>
            <person name="Submissions S."/>
        </authorList>
    </citation>
    <scope>NUCLEOTIDE SEQUENCE [LARGE SCALE GENOMIC DNA]</scope>
    <source>
        <strain evidence="3">IBRC-M 10655</strain>
    </source>
</reference>
<name>A0A1H0WP45_9PSEU</name>
<gene>
    <name evidence="2" type="ORF">SAMN05192558_1283</name>
</gene>
<keyword evidence="1" id="KW-0472">Membrane</keyword>
<dbReference type="OrthoDB" id="4773470at2"/>
<evidence type="ECO:0000313" key="3">
    <source>
        <dbReference type="Proteomes" id="UP000199651"/>
    </source>
</evidence>
<proteinExistence type="predicted"/>
<feature type="transmembrane region" description="Helical" evidence="1">
    <location>
        <begin position="43"/>
        <end position="63"/>
    </location>
</feature>
<evidence type="ECO:0000313" key="2">
    <source>
        <dbReference type="EMBL" id="SDP92454.1"/>
    </source>
</evidence>